<comment type="caution">
    <text evidence="3">The sequence shown here is derived from an EMBL/GenBank/DDBJ whole genome shotgun (WGS) entry which is preliminary data.</text>
</comment>
<evidence type="ECO:0000313" key="3">
    <source>
        <dbReference type="EMBL" id="GAA4163199.1"/>
    </source>
</evidence>
<name>A0ABP7ZLM9_9MICO</name>
<dbReference type="Proteomes" id="UP001415169">
    <property type="component" value="Unassembled WGS sequence"/>
</dbReference>
<keyword evidence="2" id="KW-0472">Membrane</keyword>
<dbReference type="EMBL" id="BAABBV010000001">
    <property type="protein sequence ID" value="GAA4163199.1"/>
    <property type="molecule type" value="Genomic_DNA"/>
</dbReference>
<gene>
    <name evidence="3" type="ORF">GCM10022286_23330</name>
</gene>
<keyword evidence="2" id="KW-0812">Transmembrane</keyword>
<feature type="transmembrane region" description="Helical" evidence="2">
    <location>
        <begin position="20"/>
        <end position="41"/>
    </location>
</feature>
<keyword evidence="2" id="KW-1133">Transmembrane helix</keyword>
<sequence>MPGAQVLSDALATLARVNPLIVGAVVIGVCLLLWVLHKLGVVDFSDKTQKRGSGSIGSGMLGAAFDEVFHPVRYETQLELERQTTVPAPSPEADGDPLGIGMGAGVGAGARKPGHVVIELDQWGRPPGQRVHD</sequence>
<feature type="region of interest" description="Disordered" evidence="1">
    <location>
        <begin position="81"/>
        <end position="104"/>
    </location>
</feature>
<evidence type="ECO:0000313" key="4">
    <source>
        <dbReference type="Proteomes" id="UP001415169"/>
    </source>
</evidence>
<protein>
    <submittedName>
        <fullName evidence="3">Uncharacterized protein</fullName>
    </submittedName>
</protein>
<reference evidence="3" key="2">
    <citation type="submission" date="2023-12" db="EMBL/GenBank/DDBJ databases">
        <authorList>
            <person name="Sun Q."/>
            <person name="Inoue M."/>
        </authorList>
    </citation>
    <scope>NUCLEOTIDE SEQUENCE</scope>
    <source>
        <strain evidence="3">JCM 17590</strain>
    </source>
</reference>
<reference evidence="3" key="1">
    <citation type="journal article" date="2014" name="Int. J. Syst. Evol. Microbiol.">
        <title>Complete genome of a new Firmicutes species belonging to the dominant human colonic microbiota ('Ruminococcus bicirculans') reveals two chromosomes and a selective capacity to utilize plant glucans.</title>
        <authorList>
            <consortium name="NISC Comparative Sequencing Program"/>
            <person name="Wegmann U."/>
            <person name="Louis P."/>
            <person name="Goesmann A."/>
            <person name="Henrissat B."/>
            <person name="Duncan S.H."/>
            <person name="Flint H.J."/>
        </authorList>
    </citation>
    <scope>NUCLEOTIDE SEQUENCE</scope>
    <source>
        <strain evidence="3">JCM 17590</strain>
    </source>
</reference>
<organism evidence="3 4">
    <name type="scientific">Gryllotalpicola daejeonensis</name>
    <dbReference type="NCBI Taxonomy" id="993087"/>
    <lineage>
        <taxon>Bacteria</taxon>
        <taxon>Bacillati</taxon>
        <taxon>Actinomycetota</taxon>
        <taxon>Actinomycetes</taxon>
        <taxon>Micrococcales</taxon>
        <taxon>Microbacteriaceae</taxon>
        <taxon>Gryllotalpicola</taxon>
    </lineage>
</organism>
<keyword evidence="4" id="KW-1185">Reference proteome</keyword>
<evidence type="ECO:0000256" key="2">
    <source>
        <dbReference type="SAM" id="Phobius"/>
    </source>
</evidence>
<proteinExistence type="predicted"/>
<evidence type="ECO:0000256" key="1">
    <source>
        <dbReference type="SAM" id="MobiDB-lite"/>
    </source>
</evidence>
<accession>A0ABP7ZLM9</accession>